<comment type="similarity">
    <text evidence="2">Belongs to the threonine aldolase family.</text>
</comment>
<dbReference type="Proteomes" id="UP001174909">
    <property type="component" value="Unassembled WGS sequence"/>
</dbReference>
<evidence type="ECO:0000313" key="6">
    <source>
        <dbReference type="EMBL" id="CAI8042179.1"/>
    </source>
</evidence>
<protein>
    <submittedName>
        <fullName evidence="6">Probable low-specificity L-threonine aldolase 2</fullName>
    </submittedName>
</protein>
<evidence type="ECO:0000256" key="3">
    <source>
        <dbReference type="ARBA" id="ARBA00022898"/>
    </source>
</evidence>
<proteinExistence type="inferred from homology"/>
<dbReference type="InterPro" id="IPR015424">
    <property type="entry name" value="PyrdxlP-dep_Trfase"/>
</dbReference>
<dbReference type="PANTHER" id="PTHR48097:SF9">
    <property type="entry name" value="L-THREONINE ALDOLASE"/>
    <property type="match status" value="1"/>
</dbReference>
<dbReference type="EMBL" id="CASHTH010003240">
    <property type="protein sequence ID" value="CAI8042179.1"/>
    <property type="molecule type" value="Genomic_DNA"/>
</dbReference>
<evidence type="ECO:0000256" key="4">
    <source>
        <dbReference type="SAM" id="MobiDB-lite"/>
    </source>
</evidence>
<keyword evidence="7" id="KW-1185">Reference proteome</keyword>
<feature type="region of interest" description="Disordered" evidence="4">
    <location>
        <begin position="134"/>
        <end position="153"/>
    </location>
</feature>
<feature type="domain" description="Aromatic amino acid beta-eliminating lyase/threonine aldolase" evidence="5">
    <location>
        <begin position="1"/>
        <end position="113"/>
    </location>
</feature>
<evidence type="ECO:0000256" key="2">
    <source>
        <dbReference type="ARBA" id="ARBA00006966"/>
    </source>
</evidence>
<dbReference type="Pfam" id="PF01212">
    <property type="entry name" value="Beta_elim_lyase"/>
    <property type="match status" value="1"/>
</dbReference>
<dbReference type="InterPro" id="IPR001597">
    <property type="entry name" value="ArAA_b-elim_lyase/Thr_aldolase"/>
</dbReference>
<accession>A0AA35T6I1</accession>
<comment type="caution">
    <text evidence="6">The sequence shown here is derived from an EMBL/GenBank/DDBJ whole genome shotgun (WGS) entry which is preliminary data.</text>
</comment>
<name>A0AA35T6I1_GEOBA</name>
<dbReference type="SUPFAM" id="SSF53383">
    <property type="entry name" value="PLP-dependent transferases"/>
    <property type="match status" value="1"/>
</dbReference>
<dbReference type="AlphaFoldDB" id="A0AA35T6I1"/>
<organism evidence="6 7">
    <name type="scientific">Geodia barretti</name>
    <name type="common">Barrett's horny sponge</name>
    <dbReference type="NCBI Taxonomy" id="519541"/>
    <lineage>
        <taxon>Eukaryota</taxon>
        <taxon>Metazoa</taxon>
        <taxon>Porifera</taxon>
        <taxon>Demospongiae</taxon>
        <taxon>Heteroscleromorpha</taxon>
        <taxon>Tetractinellida</taxon>
        <taxon>Astrophorina</taxon>
        <taxon>Geodiidae</taxon>
        <taxon>Geodia</taxon>
    </lineage>
</organism>
<sequence>MRRAMAEAELGDDVFGDDPTLNRLEAMAAERLGKEAAVFVASGTMGNLVSILTHAGRGDEIIIGDKAHIFRSEAGGASALGGVAYNTLPNDHRGMLDLDELEAAIKPAQRPLHPYRDDRLREYSQRLWRRALDRRRYGGSRRNRPPARRPPAR</sequence>
<dbReference type="GO" id="GO:0008732">
    <property type="term" value="F:L-allo-threonine aldolase activity"/>
    <property type="evidence" value="ECO:0007669"/>
    <property type="project" value="TreeGrafter"/>
</dbReference>
<evidence type="ECO:0000259" key="5">
    <source>
        <dbReference type="Pfam" id="PF01212"/>
    </source>
</evidence>
<gene>
    <name evidence="6" type="ORF">GBAR_LOCUS23418</name>
</gene>
<dbReference type="Gene3D" id="3.40.640.10">
    <property type="entry name" value="Type I PLP-dependent aspartate aminotransferase-like (Major domain)"/>
    <property type="match status" value="1"/>
</dbReference>
<evidence type="ECO:0000313" key="7">
    <source>
        <dbReference type="Proteomes" id="UP001174909"/>
    </source>
</evidence>
<dbReference type="PANTHER" id="PTHR48097">
    <property type="entry name" value="L-THREONINE ALDOLASE-RELATED"/>
    <property type="match status" value="1"/>
</dbReference>
<dbReference type="GO" id="GO:0005829">
    <property type="term" value="C:cytosol"/>
    <property type="evidence" value="ECO:0007669"/>
    <property type="project" value="TreeGrafter"/>
</dbReference>
<evidence type="ECO:0000256" key="1">
    <source>
        <dbReference type="ARBA" id="ARBA00001933"/>
    </source>
</evidence>
<comment type="cofactor">
    <cofactor evidence="1">
        <name>pyridoxal 5'-phosphate</name>
        <dbReference type="ChEBI" id="CHEBI:597326"/>
    </cofactor>
</comment>
<dbReference type="GO" id="GO:0006545">
    <property type="term" value="P:glycine biosynthetic process"/>
    <property type="evidence" value="ECO:0007669"/>
    <property type="project" value="TreeGrafter"/>
</dbReference>
<keyword evidence="3" id="KW-0663">Pyridoxal phosphate</keyword>
<dbReference type="GO" id="GO:0006567">
    <property type="term" value="P:L-threonine catabolic process"/>
    <property type="evidence" value="ECO:0007669"/>
    <property type="project" value="TreeGrafter"/>
</dbReference>
<reference evidence="6" key="1">
    <citation type="submission" date="2023-03" db="EMBL/GenBank/DDBJ databases">
        <authorList>
            <person name="Steffen K."/>
            <person name="Cardenas P."/>
        </authorList>
    </citation>
    <scope>NUCLEOTIDE SEQUENCE</scope>
</reference>
<feature type="compositionally biased region" description="Basic residues" evidence="4">
    <location>
        <begin position="137"/>
        <end position="153"/>
    </location>
</feature>
<dbReference type="InterPro" id="IPR015421">
    <property type="entry name" value="PyrdxlP-dep_Trfase_major"/>
</dbReference>